<keyword evidence="3" id="KW-1185">Reference proteome</keyword>
<proteinExistence type="predicted"/>
<dbReference type="AlphaFoldDB" id="A0A372NZK5"/>
<reference evidence="2 3" key="1">
    <citation type="submission" date="2018-08" db="EMBL/GenBank/DDBJ databases">
        <title>Mucilaginibacter sp. MYSH2.</title>
        <authorList>
            <person name="Seo T."/>
        </authorList>
    </citation>
    <scope>NUCLEOTIDE SEQUENCE [LARGE SCALE GENOMIC DNA]</scope>
    <source>
        <strain evidence="2 3">MYSH2</strain>
    </source>
</reference>
<accession>A0A372NZK5</accession>
<keyword evidence="1" id="KW-1133">Transmembrane helix</keyword>
<evidence type="ECO:0000256" key="1">
    <source>
        <dbReference type="SAM" id="Phobius"/>
    </source>
</evidence>
<dbReference type="OrthoDB" id="764979at2"/>
<evidence type="ECO:0000313" key="2">
    <source>
        <dbReference type="EMBL" id="RFZ95546.1"/>
    </source>
</evidence>
<feature type="transmembrane region" description="Helical" evidence="1">
    <location>
        <begin position="89"/>
        <end position="109"/>
    </location>
</feature>
<evidence type="ECO:0000313" key="3">
    <source>
        <dbReference type="Proteomes" id="UP000264217"/>
    </source>
</evidence>
<keyword evidence="1" id="KW-0812">Transmembrane</keyword>
<name>A0A372NZK5_9SPHI</name>
<dbReference type="Proteomes" id="UP000264217">
    <property type="component" value="Unassembled WGS sequence"/>
</dbReference>
<sequence length="154" mass="17865">MITLKRIKQTDAERQQLEQAMRKRALKRSLPLDYQSAQSDIGSDKLFVGYDGKKNVQFSRLRTSLERFLPRVVIVFSKDPTVFEYKLRYSLLSTIAVIFLALVFILSVVSSLAEKDDYDRFVLPLFLIGCFWLLTLFELKIVGKRIKKALPVKD</sequence>
<gene>
    <name evidence="2" type="ORF">D0C36_08505</name>
</gene>
<feature type="transmembrane region" description="Helical" evidence="1">
    <location>
        <begin position="121"/>
        <end position="139"/>
    </location>
</feature>
<keyword evidence="1" id="KW-0472">Membrane</keyword>
<comment type="caution">
    <text evidence="2">The sequence shown here is derived from an EMBL/GenBank/DDBJ whole genome shotgun (WGS) entry which is preliminary data.</text>
</comment>
<protein>
    <submittedName>
        <fullName evidence="2">Uncharacterized protein</fullName>
    </submittedName>
</protein>
<organism evidence="2 3">
    <name type="scientific">Mucilaginibacter conchicola</name>
    <dbReference type="NCBI Taxonomy" id="2303333"/>
    <lineage>
        <taxon>Bacteria</taxon>
        <taxon>Pseudomonadati</taxon>
        <taxon>Bacteroidota</taxon>
        <taxon>Sphingobacteriia</taxon>
        <taxon>Sphingobacteriales</taxon>
        <taxon>Sphingobacteriaceae</taxon>
        <taxon>Mucilaginibacter</taxon>
    </lineage>
</organism>
<dbReference type="RefSeq" id="WP_117391096.1">
    <property type="nucleotide sequence ID" value="NZ_QWDC01000001.1"/>
</dbReference>
<dbReference type="EMBL" id="QWDC01000001">
    <property type="protein sequence ID" value="RFZ95546.1"/>
    <property type="molecule type" value="Genomic_DNA"/>
</dbReference>